<dbReference type="PANTHER" id="PTHR33406">
    <property type="entry name" value="MEMBRANE PROTEIN MJ1562-RELATED"/>
    <property type="match status" value="1"/>
</dbReference>
<accession>A0A6I4NYL9</accession>
<keyword evidence="3 6" id="KW-0812">Transmembrane</keyword>
<name>A0A6I4NYL9_9MICO</name>
<feature type="transmembrane region" description="Helical" evidence="6">
    <location>
        <begin position="234"/>
        <end position="255"/>
    </location>
</feature>
<feature type="transmembrane region" description="Helical" evidence="6">
    <location>
        <begin position="308"/>
        <end position="334"/>
    </location>
</feature>
<dbReference type="PROSITE" id="PS50156">
    <property type="entry name" value="SSD"/>
    <property type="match status" value="1"/>
</dbReference>
<keyword evidence="9" id="KW-1185">Reference proteome</keyword>
<dbReference type="InterPro" id="IPR050545">
    <property type="entry name" value="Mycobact_MmpL"/>
</dbReference>
<comment type="caution">
    <text evidence="8">The sequence shown here is derived from an EMBL/GenBank/DDBJ whole genome shotgun (WGS) entry which is preliminary data.</text>
</comment>
<keyword evidence="5 6" id="KW-0472">Membrane</keyword>
<comment type="subcellular location">
    <subcellularLocation>
        <location evidence="1">Cell membrane</location>
        <topology evidence="1">Multi-pass membrane protein</topology>
    </subcellularLocation>
</comment>
<dbReference type="GO" id="GO:0005886">
    <property type="term" value="C:plasma membrane"/>
    <property type="evidence" value="ECO:0007669"/>
    <property type="project" value="UniProtKB-SubCell"/>
</dbReference>
<dbReference type="EMBL" id="WSTA01000008">
    <property type="protein sequence ID" value="MWB97535.1"/>
    <property type="molecule type" value="Genomic_DNA"/>
</dbReference>
<evidence type="ECO:0000256" key="2">
    <source>
        <dbReference type="ARBA" id="ARBA00022475"/>
    </source>
</evidence>
<feature type="transmembrane region" description="Helical" evidence="6">
    <location>
        <begin position="662"/>
        <end position="685"/>
    </location>
</feature>
<reference evidence="8 9" key="1">
    <citation type="submission" date="2019-12" db="EMBL/GenBank/DDBJ databases">
        <authorList>
            <person name="Kim Y.S."/>
        </authorList>
    </citation>
    <scope>NUCLEOTIDE SEQUENCE [LARGE SCALE GENOMIC DNA]</scope>
    <source>
        <strain evidence="8 9">MMS17-SY077</strain>
    </source>
</reference>
<keyword evidence="2" id="KW-1003">Cell membrane</keyword>
<feature type="transmembrane region" description="Helical" evidence="6">
    <location>
        <begin position="276"/>
        <end position="302"/>
    </location>
</feature>
<feature type="domain" description="SSD" evidence="7">
    <location>
        <begin position="201"/>
        <end position="333"/>
    </location>
</feature>
<evidence type="ECO:0000256" key="4">
    <source>
        <dbReference type="ARBA" id="ARBA00022989"/>
    </source>
</evidence>
<feature type="transmembrane region" description="Helical" evidence="6">
    <location>
        <begin position="375"/>
        <end position="394"/>
    </location>
</feature>
<feature type="transmembrane region" description="Helical" evidence="6">
    <location>
        <begin position="525"/>
        <end position="544"/>
    </location>
</feature>
<evidence type="ECO:0000256" key="3">
    <source>
        <dbReference type="ARBA" id="ARBA00022692"/>
    </source>
</evidence>
<organism evidence="8 9">
    <name type="scientific">Agromyces seonyuensis</name>
    <dbReference type="NCBI Taxonomy" id="2662446"/>
    <lineage>
        <taxon>Bacteria</taxon>
        <taxon>Bacillati</taxon>
        <taxon>Actinomycetota</taxon>
        <taxon>Actinomycetes</taxon>
        <taxon>Micrococcales</taxon>
        <taxon>Microbacteriaceae</taxon>
        <taxon>Agromyces</taxon>
    </lineage>
</organism>
<feature type="transmembrane region" description="Helical" evidence="6">
    <location>
        <begin position="634"/>
        <end position="656"/>
    </location>
</feature>
<feature type="transmembrane region" description="Helical" evidence="6">
    <location>
        <begin position="589"/>
        <end position="613"/>
    </location>
</feature>
<feature type="transmembrane region" description="Helical" evidence="6">
    <location>
        <begin position="556"/>
        <end position="577"/>
    </location>
</feature>
<dbReference type="Gene3D" id="1.20.1640.10">
    <property type="entry name" value="Multidrug efflux transporter AcrB transmembrane domain"/>
    <property type="match status" value="2"/>
</dbReference>
<proteinExistence type="predicted"/>
<sequence length="738" mass="76299">MSVFLSKIGRFAARFRWPVVGVWALIFAALVGVLAVGTANGSPGAVTDSMPDTNASQALERMDDAFPNSAAAAGADLQLVFVPDSGDVTASGTVSAISAVLADAANLPGVESVSDPYNAQQPYLSPKLDVAVSTIHYGELSEEQQEKYYSAALELLKSAPADLGIELGGNLVPLGAPAPGIGEAVGVIMALVVLGLTFGSLLAAGVNLLLAVFGVGVGLVGVLAYGALTPIGDNTIILAAMIGLAVGIDYALFVISRFRLELRKGSSVPDAVTRAAGTAGTAVLFAGLTVIVALVGLVVVNIPVITEMGIAAAFAVLVDVLIALTLLPAVLGLLGRRMLSTRQRVALDRGEFLEEGGRQRRGLIRGWSSLTVKRPIISAVAGIAVLVVIALPMFQMKTALSVPGGADPDSTERAAYTEILDAFGGVQSPLIVLAEGDEVAARAAAVVNGLSEMTGVQQVVPAELSSTGEMARIIVIPEAGPIDQQTKDLVHAIRDDADSYDGVHLEVTGETAIGIDQDAQLNAALIEYLIIIAVISVLLMVLLFRSILIPLIATAGYLLSVGAAFGASVAVFQWGWLDALIPAPQGDPMLSLLPIILVGVLFGLAMDYQVFLVSRIQELHKKGMDPKAAIREGFARSAPVVIAAASIMVVVFGGFATSEFSVGASIAFGLMVGVAADAFIVRLVLMPALLSLLGRAAWWMPAWLDRAMPSVDVEGHALDVAEDDAPRQVGSGELSKVG</sequence>
<evidence type="ECO:0000259" key="7">
    <source>
        <dbReference type="PROSITE" id="PS50156"/>
    </source>
</evidence>
<dbReference type="Pfam" id="PF03176">
    <property type="entry name" value="MMPL"/>
    <property type="match status" value="2"/>
</dbReference>
<dbReference type="SUPFAM" id="SSF82866">
    <property type="entry name" value="Multidrug efflux transporter AcrB transmembrane domain"/>
    <property type="match status" value="2"/>
</dbReference>
<evidence type="ECO:0000313" key="9">
    <source>
        <dbReference type="Proteomes" id="UP000438182"/>
    </source>
</evidence>
<evidence type="ECO:0000256" key="1">
    <source>
        <dbReference type="ARBA" id="ARBA00004651"/>
    </source>
</evidence>
<dbReference type="InterPro" id="IPR000731">
    <property type="entry name" value="SSD"/>
</dbReference>
<dbReference type="RefSeq" id="WP_160422882.1">
    <property type="nucleotide sequence ID" value="NZ_WSTA01000008.1"/>
</dbReference>
<feature type="transmembrane region" description="Helical" evidence="6">
    <location>
        <begin position="208"/>
        <end position="228"/>
    </location>
</feature>
<dbReference type="InterPro" id="IPR004869">
    <property type="entry name" value="MMPL_dom"/>
</dbReference>
<protein>
    <submittedName>
        <fullName evidence="8">MMPL family transporter</fullName>
    </submittedName>
</protein>
<gene>
    <name evidence="8" type="ORF">GB864_03050</name>
</gene>
<feature type="transmembrane region" description="Helical" evidence="6">
    <location>
        <begin position="184"/>
        <end position="203"/>
    </location>
</feature>
<dbReference type="PANTHER" id="PTHR33406:SF13">
    <property type="entry name" value="MEMBRANE PROTEIN YDFJ"/>
    <property type="match status" value="1"/>
</dbReference>
<keyword evidence="4 6" id="KW-1133">Transmembrane helix</keyword>
<evidence type="ECO:0000256" key="5">
    <source>
        <dbReference type="ARBA" id="ARBA00023136"/>
    </source>
</evidence>
<evidence type="ECO:0000313" key="8">
    <source>
        <dbReference type="EMBL" id="MWB97535.1"/>
    </source>
</evidence>
<dbReference type="Proteomes" id="UP000438182">
    <property type="component" value="Unassembled WGS sequence"/>
</dbReference>
<evidence type="ECO:0000256" key="6">
    <source>
        <dbReference type="SAM" id="Phobius"/>
    </source>
</evidence>
<dbReference type="AlphaFoldDB" id="A0A6I4NYL9"/>